<gene>
    <name evidence="1" type="ORF">EZS27_004649</name>
</gene>
<dbReference type="EMBL" id="SNRY01000082">
    <property type="protein sequence ID" value="KAA6347869.1"/>
    <property type="molecule type" value="Genomic_DNA"/>
</dbReference>
<comment type="caution">
    <text evidence="1">The sequence shown here is derived from an EMBL/GenBank/DDBJ whole genome shotgun (WGS) entry which is preliminary data.</text>
</comment>
<sequence>MVVSCGKKPIPVPEKDTNLGKQTEVIYHASYSGGYILGLSQSLNNIVIDNNIKYLTVYVGFNVNEYGGAFGSFQIYLENLLETDIPTYGVITPHRTKDIKTSFYYASFNPSIIIDDKSLKRVTLKVSEIWYRDGAIYHTKIGVPDYGITKVIGHY</sequence>
<name>A0A5J4SNR7_9ZZZZ</name>
<proteinExistence type="predicted"/>
<organism evidence="1">
    <name type="scientific">termite gut metagenome</name>
    <dbReference type="NCBI Taxonomy" id="433724"/>
    <lineage>
        <taxon>unclassified sequences</taxon>
        <taxon>metagenomes</taxon>
        <taxon>organismal metagenomes</taxon>
    </lineage>
</organism>
<dbReference type="AlphaFoldDB" id="A0A5J4SNR7"/>
<accession>A0A5J4SNR7</accession>
<reference evidence="1" key="1">
    <citation type="submission" date="2019-03" db="EMBL/GenBank/DDBJ databases">
        <title>Single cell metagenomics reveals metabolic interactions within the superorganism composed of flagellate Streblomastix strix and complex community of Bacteroidetes bacteria on its surface.</title>
        <authorList>
            <person name="Treitli S.C."/>
            <person name="Kolisko M."/>
            <person name="Husnik F."/>
            <person name="Keeling P."/>
            <person name="Hampl V."/>
        </authorList>
    </citation>
    <scope>NUCLEOTIDE SEQUENCE</scope>
    <source>
        <strain evidence="1">STM</strain>
    </source>
</reference>
<protein>
    <submittedName>
        <fullName evidence="1">Uncharacterized protein</fullName>
    </submittedName>
</protein>
<evidence type="ECO:0000313" key="1">
    <source>
        <dbReference type="EMBL" id="KAA6347869.1"/>
    </source>
</evidence>